<comment type="caution">
    <text evidence="2">The sequence shown here is derived from an EMBL/GenBank/DDBJ whole genome shotgun (WGS) entry which is preliminary data.</text>
</comment>
<proteinExistence type="predicted"/>
<reference evidence="3" key="1">
    <citation type="journal article" date="2019" name="Int. J. Syst. Evol. Microbiol.">
        <title>The Global Catalogue of Microorganisms (GCM) 10K type strain sequencing project: providing services to taxonomists for standard genome sequencing and annotation.</title>
        <authorList>
            <consortium name="The Broad Institute Genomics Platform"/>
            <consortium name="The Broad Institute Genome Sequencing Center for Infectious Disease"/>
            <person name="Wu L."/>
            <person name="Ma J."/>
        </authorList>
    </citation>
    <scope>NUCLEOTIDE SEQUENCE [LARGE SCALE GENOMIC DNA]</scope>
    <source>
        <strain evidence="3">CCUG 53903</strain>
    </source>
</reference>
<dbReference type="Pfam" id="PF01261">
    <property type="entry name" value="AP_endonuc_2"/>
    <property type="match status" value="1"/>
</dbReference>
<feature type="domain" description="Xylose isomerase-like TIM barrel" evidence="1">
    <location>
        <begin position="35"/>
        <end position="280"/>
    </location>
</feature>
<accession>A0ABW1CH51</accession>
<dbReference type="Gene3D" id="3.20.20.150">
    <property type="entry name" value="Divalent-metal-dependent TIM barrel enzymes"/>
    <property type="match status" value="1"/>
</dbReference>
<dbReference type="GO" id="GO:0016853">
    <property type="term" value="F:isomerase activity"/>
    <property type="evidence" value="ECO:0007669"/>
    <property type="project" value="UniProtKB-KW"/>
</dbReference>
<dbReference type="SUPFAM" id="SSF51658">
    <property type="entry name" value="Xylose isomerase-like"/>
    <property type="match status" value="1"/>
</dbReference>
<dbReference type="EMBL" id="JBHSPA010000012">
    <property type="protein sequence ID" value="MFC5824061.1"/>
    <property type="molecule type" value="Genomic_DNA"/>
</dbReference>
<organism evidence="2 3">
    <name type="scientific">Nonomuraea insulae</name>
    <dbReference type="NCBI Taxonomy" id="1616787"/>
    <lineage>
        <taxon>Bacteria</taxon>
        <taxon>Bacillati</taxon>
        <taxon>Actinomycetota</taxon>
        <taxon>Actinomycetes</taxon>
        <taxon>Streptosporangiales</taxon>
        <taxon>Streptosporangiaceae</taxon>
        <taxon>Nonomuraea</taxon>
    </lineage>
</organism>
<gene>
    <name evidence="2" type="ORF">ACFPZ3_09390</name>
</gene>
<dbReference type="InterPro" id="IPR050312">
    <property type="entry name" value="IolE/XylAMocC-like"/>
</dbReference>
<keyword evidence="3" id="KW-1185">Reference proteome</keyword>
<evidence type="ECO:0000259" key="1">
    <source>
        <dbReference type="Pfam" id="PF01261"/>
    </source>
</evidence>
<dbReference type="InterPro" id="IPR036237">
    <property type="entry name" value="Xyl_isomerase-like_sf"/>
</dbReference>
<evidence type="ECO:0000313" key="2">
    <source>
        <dbReference type="EMBL" id="MFC5824061.1"/>
    </source>
</evidence>
<dbReference type="PANTHER" id="PTHR12110:SF41">
    <property type="entry name" value="INOSOSE DEHYDRATASE"/>
    <property type="match status" value="1"/>
</dbReference>
<evidence type="ECO:0000313" key="3">
    <source>
        <dbReference type="Proteomes" id="UP001596058"/>
    </source>
</evidence>
<dbReference type="InterPro" id="IPR013022">
    <property type="entry name" value="Xyl_isomerase-like_TIM-brl"/>
</dbReference>
<dbReference type="RefSeq" id="WP_379513592.1">
    <property type="nucleotide sequence ID" value="NZ_JBHSPA010000012.1"/>
</dbReference>
<dbReference type="PANTHER" id="PTHR12110">
    <property type="entry name" value="HYDROXYPYRUVATE ISOMERASE"/>
    <property type="match status" value="1"/>
</dbReference>
<protein>
    <submittedName>
        <fullName evidence="2">Sugar phosphate isomerase/epimerase family protein</fullName>
    </submittedName>
</protein>
<dbReference type="Proteomes" id="UP001596058">
    <property type="component" value="Unassembled WGS sequence"/>
</dbReference>
<keyword evidence="2" id="KW-0413">Isomerase</keyword>
<name>A0ABW1CH51_9ACTN</name>
<sequence length="288" mass="31236">MPRPLIAFNPLTWYFTPDGHYDPAAAPPLPEIYQKIRDAGFSAVHADVPETMTVDDYRLLLNDSGLAPAPGYFQASFAQTDAASLEKAKRTAGQHARLGLDRIFIAEQFGTATPRLTSPGMGVAFDQDRLQRIIDGLTVTCEAMSAEGVRPCLHPHVGTWIETAQESDAVLAGVSQDVLLLGPDTGHLAWAGADPVAYLERHLHRIGAVHLKDLRHAVREQRTDYHSATAAHLWTEPGRGDVDLAAVLKTLSHFDGWYVIEVDIADQPTPERSAVVSAAWAATHLGAA</sequence>